<sequence>MVVEIGAVTDPKEKEDGRRTVVNRESEILIHWREWATISIRNGRRIVVDPVEGADDRIIELLVAGSGLGVLLHQRQRVTLHASAVAIEDGAVAFAGEKGMGKSTTATAFMKEGYPVLTDDVLAIDTSTASPQVTPGGRHFKLWPDAAAATLDSDAENLSVLYPGNPKKGYSAPGGPVSSFPLKCIYLLGYDDKNKEGLPRADVPSPTNAYMQVTLNSYALRFLKKTGIEKWYFDSVAEIVESVPVRILVREHDAQKIKKTIRFVEKDVREEQLQKRV</sequence>
<gene>
    <name evidence="1" type="ORF">GGP71_002691</name>
</gene>
<protein>
    <submittedName>
        <fullName evidence="1">Uncharacterized protein</fullName>
    </submittedName>
</protein>
<dbReference type="AlphaFoldDB" id="A0A9X2TCT8"/>
<comment type="caution">
    <text evidence="1">The sequence shown here is derived from an EMBL/GenBank/DDBJ whole genome shotgun (WGS) entry which is preliminary data.</text>
</comment>
<organism evidence="1 2">
    <name type="scientific">Salinibacter ruber</name>
    <dbReference type="NCBI Taxonomy" id="146919"/>
    <lineage>
        <taxon>Bacteria</taxon>
        <taxon>Pseudomonadati</taxon>
        <taxon>Rhodothermota</taxon>
        <taxon>Rhodothermia</taxon>
        <taxon>Rhodothermales</taxon>
        <taxon>Salinibacteraceae</taxon>
        <taxon>Salinibacter</taxon>
    </lineage>
</organism>
<dbReference type="Proteomes" id="UP001155027">
    <property type="component" value="Unassembled WGS sequence"/>
</dbReference>
<dbReference type="Gene3D" id="3.40.50.300">
    <property type="entry name" value="P-loop containing nucleotide triphosphate hydrolases"/>
    <property type="match status" value="1"/>
</dbReference>
<proteinExistence type="predicted"/>
<evidence type="ECO:0000313" key="1">
    <source>
        <dbReference type="EMBL" id="MCS3678750.1"/>
    </source>
</evidence>
<dbReference type="EMBL" id="JANUAU010000009">
    <property type="protein sequence ID" value="MCS3678750.1"/>
    <property type="molecule type" value="Genomic_DNA"/>
</dbReference>
<reference evidence="1" key="1">
    <citation type="submission" date="2022-08" db="EMBL/GenBank/DDBJ databases">
        <title>Genomic Encyclopedia of Type Strains, Phase V (KMG-V): Genome sequencing to study the core and pangenomes of soil and plant-associated prokaryotes.</title>
        <authorList>
            <person name="Whitman W."/>
        </authorList>
    </citation>
    <scope>NUCLEOTIDE SEQUENCE</scope>
    <source>
        <strain evidence="1">0</strain>
    </source>
</reference>
<dbReference type="SUPFAM" id="SSF53795">
    <property type="entry name" value="PEP carboxykinase-like"/>
    <property type="match status" value="1"/>
</dbReference>
<dbReference type="InterPro" id="IPR027417">
    <property type="entry name" value="P-loop_NTPase"/>
</dbReference>
<accession>A0A9X2TCT8</accession>
<evidence type="ECO:0000313" key="2">
    <source>
        <dbReference type="Proteomes" id="UP001155027"/>
    </source>
</evidence>
<dbReference type="RefSeq" id="WP_259080798.1">
    <property type="nucleotide sequence ID" value="NZ_JANUAU010000009.1"/>
</dbReference>
<name>A0A9X2TCT8_9BACT</name>